<evidence type="ECO:0000256" key="5">
    <source>
        <dbReference type="ARBA" id="ARBA00023204"/>
    </source>
</evidence>
<name>A0A8B9DFD7_ANSCY</name>
<dbReference type="GO" id="GO:0031573">
    <property type="term" value="P:mitotic intra-S DNA damage checkpoint signaling"/>
    <property type="evidence" value="ECO:0007669"/>
    <property type="project" value="TreeGrafter"/>
</dbReference>
<reference evidence="9" key="2">
    <citation type="submission" date="2025-09" db="UniProtKB">
        <authorList>
            <consortium name="Ensembl"/>
        </authorList>
    </citation>
    <scope>IDENTIFICATION</scope>
</reference>
<dbReference type="GO" id="GO:0048476">
    <property type="term" value="C:Holliday junction resolvase complex"/>
    <property type="evidence" value="ECO:0007669"/>
    <property type="project" value="InterPro"/>
</dbReference>
<dbReference type="Ensembl" id="ENSACDT00005007961.1">
    <property type="protein sequence ID" value="ENSACDP00005006611.1"/>
    <property type="gene ID" value="ENSACDG00005004854.1"/>
</dbReference>
<dbReference type="PANTHER" id="PTHR21077:SF6">
    <property type="entry name" value="CROSSOVER JUNCTION ENDONUCLEASE EME2-RELATED"/>
    <property type="match status" value="1"/>
</dbReference>
<dbReference type="GO" id="GO:0005634">
    <property type="term" value="C:nucleus"/>
    <property type="evidence" value="ECO:0007669"/>
    <property type="project" value="UniProtKB-SubCell"/>
</dbReference>
<organism evidence="9 10">
    <name type="scientific">Anser cygnoides</name>
    <name type="common">Swan goose</name>
    <dbReference type="NCBI Taxonomy" id="8845"/>
    <lineage>
        <taxon>Eukaryota</taxon>
        <taxon>Metazoa</taxon>
        <taxon>Chordata</taxon>
        <taxon>Craniata</taxon>
        <taxon>Vertebrata</taxon>
        <taxon>Euteleostomi</taxon>
        <taxon>Archelosauria</taxon>
        <taxon>Archosauria</taxon>
        <taxon>Dinosauria</taxon>
        <taxon>Saurischia</taxon>
        <taxon>Theropoda</taxon>
        <taxon>Coelurosauria</taxon>
        <taxon>Aves</taxon>
        <taxon>Neognathae</taxon>
        <taxon>Galloanserae</taxon>
        <taxon>Anseriformes</taxon>
        <taxon>Anatidae</taxon>
        <taxon>Anserinae</taxon>
        <taxon>Anser</taxon>
    </lineage>
</organism>
<sequence length="280" mass="30994">MSPLQVIHTEVYLGGQQLFQSRCCAWHAATGSSCIAGKGWDDSTVKTEEEKEVLVLVEPEDFLKRLFSLTQVIQISDFVDAPPGSQPDLNHVLPLASPEGSSTRTYSAAVVGLGAYRCNREQDRQQARSPAKQRPGSQPGPELSVTQREIPETLVVLQLWGNTEVLFLDTWQEFGEHVSALMKATAKLEKDGTGLWQVWEREIQQFNRVSPAMAAAIAEAYPSPSLLVQVTRMMRLLLPSDIPVRSDVGGQDRRLGPDLPRHIYLFMVSTDPSLVLDLTA</sequence>
<comment type="similarity">
    <text evidence="2">Belongs to the EME1/MMS4 family.</text>
</comment>
<dbReference type="GO" id="GO:0003677">
    <property type="term" value="F:DNA binding"/>
    <property type="evidence" value="ECO:0007669"/>
    <property type="project" value="InterPro"/>
</dbReference>
<dbReference type="Gene3D" id="1.10.150.670">
    <property type="entry name" value="Crossover junction endonuclease EME1, DNA-binding domain"/>
    <property type="match status" value="1"/>
</dbReference>
<keyword evidence="5" id="KW-0234">DNA repair</keyword>
<dbReference type="InterPro" id="IPR042530">
    <property type="entry name" value="EME1/EME2_C"/>
</dbReference>
<keyword evidence="6" id="KW-0539">Nucleus</keyword>
<keyword evidence="3" id="KW-0227">DNA damage</keyword>
<dbReference type="InterPro" id="IPR006166">
    <property type="entry name" value="ERCC4_domain"/>
</dbReference>
<reference evidence="9" key="1">
    <citation type="submission" date="2025-08" db="UniProtKB">
        <authorList>
            <consortium name="Ensembl"/>
        </authorList>
    </citation>
    <scope>IDENTIFICATION</scope>
</reference>
<evidence type="ECO:0000256" key="2">
    <source>
        <dbReference type="ARBA" id="ARBA00005313"/>
    </source>
</evidence>
<feature type="region of interest" description="Disordered" evidence="7">
    <location>
        <begin position="122"/>
        <end position="145"/>
    </location>
</feature>
<keyword evidence="4" id="KW-0233">DNA recombination</keyword>
<dbReference type="AlphaFoldDB" id="A0A8B9DFD7"/>
<dbReference type="InterPro" id="IPR033310">
    <property type="entry name" value="Mms4/EME1/EME2"/>
</dbReference>
<dbReference type="SMART" id="SM00891">
    <property type="entry name" value="ERCC4"/>
    <property type="match status" value="1"/>
</dbReference>
<evidence type="ECO:0000313" key="9">
    <source>
        <dbReference type="Ensembl" id="ENSACDP00005006611.1"/>
    </source>
</evidence>
<evidence type="ECO:0000259" key="8">
    <source>
        <dbReference type="SMART" id="SM00891"/>
    </source>
</evidence>
<dbReference type="GO" id="GO:0008821">
    <property type="term" value="F:crossover junction DNA endonuclease activity"/>
    <property type="evidence" value="ECO:0007669"/>
    <property type="project" value="TreeGrafter"/>
</dbReference>
<evidence type="ECO:0000256" key="1">
    <source>
        <dbReference type="ARBA" id="ARBA00004123"/>
    </source>
</evidence>
<keyword evidence="10" id="KW-1185">Reference proteome</keyword>
<dbReference type="GO" id="GO:0031297">
    <property type="term" value="P:replication fork processing"/>
    <property type="evidence" value="ECO:0007669"/>
    <property type="project" value="TreeGrafter"/>
</dbReference>
<proteinExistence type="inferred from homology"/>
<evidence type="ECO:0000313" key="10">
    <source>
        <dbReference type="Proteomes" id="UP000694521"/>
    </source>
</evidence>
<evidence type="ECO:0000256" key="7">
    <source>
        <dbReference type="SAM" id="MobiDB-lite"/>
    </source>
</evidence>
<evidence type="ECO:0000256" key="3">
    <source>
        <dbReference type="ARBA" id="ARBA00022763"/>
    </source>
</evidence>
<comment type="subcellular location">
    <subcellularLocation>
        <location evidence="1">Nucleus</location>
    </subcellularLocation>
</comment>
<evidence type="ECO:0000256" key="6">
    <source>
        <dbReference type="ARBA" id="ARBA00023242"/>
    </source>
</evidence>
<protein>
    <submittedName>
        <fullName evidence="9">Essential meiotic structure-specific endonuclease subunit 2</fullName>
    </submittedName>
</protein>
<dbReference type="GO" id="GO:0000712">
    <property type="term" value="P:resolution of meiotic recombination intermediates"/>
    <property type="evidence" value="ECO:0007669"/>
    <property type="project" value="TreeGrafter"/>
</dbReference>
<dbReference type="Pfam" id="PF21292">
    <property type="entry name" value="EME1-MUS81_C"/>
    <property type="match status" value="1"/>
</dbReference>
<accession>A0A8B9DFD7</accession>
<dbReference type="Proteomes" id="UP000694521">
    <property type="component" value="Unplaced"/>
</dbReference>
<feature type="domain" description="ERCC4" evidence="8">
    <location>
        <begin position="10"/>
        <end position="232"/>
    </location>
</feature>
<dbReference type="Gene3D" id="3.40.50.10130">
    <property type="match status" value="1"/>
</dbReference>
<evidence type="ECO:0000256" key="4">
    <source>
        <dbReference type="ARBA" id="ARBA00023172"/>
    </source>
</evidence>
<dbReference type="GO" id="GO:0006302">
    <property type="term" value="P:double-strand break repair"/>
    <property type="evidence" value="ECO:0007669"/>
    <property type="project" value="TreeGrafter"/>
</dbReference>
<dbReference type="PANTHER" id="PTHR21077">
    <property type="entry name" value="EME1 PROTEIN"/>
    <property type="match status" value="1"/>
</dbReference>